<evidence type="ECO:0000313" key="4">
    <source>
        <dbReference type="Proteomes" id="UP000582213"/>
    </source>
</evidence>
<dbReference type="Proteomes" id="UP000427373">
    <property type="component" value="Chromosome"/>
</dbReference>
<keyword evidence="3" id="KW-1185">Reference proteome</keyword>
<accession>A0A650CFA4</accession>
<protein>
    <submittedName>
        <fullName evidence="2">Uncharacterized protein</fullName>
    </submittedName>
</protein>
<gene>
    <name evidence="2" type="ORF">D1869_02715</name>
    <name evidence="1" type="ORF">HNQ62_000569</name>
</gene>
<dbReference type="EMBL" id="JACHFY010000002">
    <property type="protein sequence ID" value="MBB5252836.1"/>
    <property type="molecule type" value="Genomic_DNA"/>
</dbReference>
<dbReference type="Proteomes" id="UP000582213">
    <property type="component" value="Unassembled WGS sequence"/>
</dbReference>
<dbReference type="EMBL" id="CP045484">
    <property type="protein sequence ID" value="QGR16227.1"/>
    <property type="molecule type" value="Genomic_DNA"/>
</dbReference>
<proteinExistence type="predicted"/>
<dbReference type="GeneID" id="42800124"/>
<organism evidence="2 3">
    <name type="scientific">Sulfurisphaera ohwakuensis</name>
    <dbReference type="NCBI Taxonomy" id="69656"/>
    <lineage>
        <taxon>Archaea</taxon>
        <taxon>Thermoproteota</taxon>
        <taxon>Thermoprotei</taxon>
        <taxon>Sulfolobales</taxon>
        <taxon>Sulfolobaceae</taxon>
        <taxon>Sulfurisphaera</taxon>
    </lineage>
</organism>
<evidence type="ECO:0000313" key="3">
    <source>
        <dbReference type="Proteomes" id="UP000427373"/>
    </source>
</evidence>
<dbReference type="AlphaFoldDB" id="A0A650CFA4"/>
<sequence>MRVKINAIANIIGTEELIIIPITRNGDFVLALNFYEDVEGGRLARFVLVYDKFGEIDYMETIIRGDKVIVTAEGIEEDFKKISNLIKIDKYLKSNRIPLFVNISVLKDTNINERGVKGFINYVAKFGRIDATKVRNAVQLTIEENV</sequence>
<dbReference type="RefSeq" id="WP_156013800.1">
    <property type="nucleotide sequence ID" value="NZ_CP045484.1"/>
</dbReference>
<name>A0A650CFA4_SULOH</name>
<reference evidence="2 3" key="1">
    <citation type="submission" date="2019-10" db="EMBL/GenBank/DDBJ databases">
        <title>Genome Sequences from Six Type Strain Members of the Archaeal Family Sulfolobaceae: Acidianus ambivalens, Acidianus infernus, Metallosphaera prunae, Stygiolobus azoricus, Sulfolobus metallicus, and Sulfurisphaera ohwakuensis.</title>
        <authorList>
            <person name="Counts J.A."/>
            <person name="Kelly R.M."/>
        </authorList>
    </citation>
    <scope>NUCLEOTIDE SEQUENCE [LARGE SCALE GENOMIC DNA]</scope>
    <source>
        <strain evidence="2 3">TA-1</strain>
    </source>
</reference>
<dbReference type="KEGG" id="soh:D1869_02715"/>
<evidence type="ECO:0000313" key="1">
    <source>
        <dbReference type="EMBL" id="MBB5252836.1"/>
    </source>
</evidence>
<reference evidence="1 4" key="2">
    <citation type="submission" date="2020-08" db="EMBL/GenBank/DDBJ databases">
        <title>Genomic Encyclopedia of Type Strains, Phase IV (KMG-IV): sequencing the most valuable type-strain genomes for metagenomic binning, comparative biology and taxonomic classification.</title>
        <authorList>
            <person name="Goeker M."/>
        </authorList>
    </citation>
    <scope>NUCLEOTIDE SEQUENCE [LARGE SCALE GENOMIC DNA]</scope>
    <source>
        <strain evidence="1 4">DSM 12421</strain>
    </source>
</reference>
<evidence type="ECO:0000313" key="2">
    <source>
        <dbReference type="EMBL" id="QGR16227.1"/>
    </source>
</evidence>